<evidence type="ECO:0000256" key="1">
    <source>
        <dbReference type="ARBA" id="ARBA00000085"/>
    </source>
</evidence>
<dbReference type="PROSITE" id="PS50110">
    <property type="entry name" value="RESPONSE_REGULATORY"/>
    <property type="match status" value="2"/>
</dbReference>
<evidence type="ECO:0000256" key="9">
    <source>
        <dbReference type="ARBA" id="ARBA00022777"/>
    </source>
</evidence>
<evidence type="ECO:0000256" key="10">
    <source>
        <dbReference type="ARBA" id="ARBA00022840"/>
    </source>
</evidence>
<feature type="domain" description="Histidine kinase" evidence="19">
    <location>
        <begin position="559"/>
        <end position="780"/>
    </location>
</feature>
<evidence type="ECO:0000256" key="5">
    <source>
        <dbReference type="ARBA" id="ARBA00022553"/>
    </source>
</evidence>
<dbReference type="Gene3D" id="1.10.287.130">
    <property type="match status" value="1"/>
</dbReference>
<evidence type="ECO:0000259" key="21">
    <source>
        <dbReference type="PROSITE" id="PS50112"/>
    </source>
</evidence>
<dbReference type="InterPro" id="IPR036097">
    <property type="entry name" value="HisK_dim/P_sf"/>
</dbReference>
<evidence type="ECO:0000313" key="25">
    <source>
        <dbReference type="Proteomes" id="UP000202440"/>
    </source>
</evidence>
<dbReference type="Gene3D" id="3.30.450.20">
    <property type="entry name" value="PAS domain"/>
    <property type="match status" value="2"/>
</dbReference>
<dbReference type="SUPFAM" id="SSF52172">
    <property type="entry name" value="CheY-like"/>
    <property type="match status" value="2"/>
</dbReference>
<dbReference type="Gene3D" id="1.20.120.160">
    <property type="entry name" value="HPT domain"/>
    <property type="match status" value="1"/>
</dbReference>
<dbReference type="CDD" id="cd06225">
    <property type="entry name" value="HAMP"/>
    <property type="match status" value="1"/>
</dbReference>
<evidence type="ECO:0000256" key="16">
    <source>
        <dbReference type="PROSITE-ProRule" id="PRU00110"/>
    </source>
</evidence>
<comment type="catalytic activity">
    <reaction evidence="1">
        <text>ATP + protein L-histidine = ADP + protein N-phospho-L-histidine.</text>
        <dbReference type="EC" id="2.7.13.3"/>
    </reaction>
</comment>
<evidence type="ECO:0000256" key="6">
    <source>
        <dbReference type="ARBA" id="ARBA00022679"/>
    </source>
</evidence>
<feature type="domain" description="Response regulatory" evidence="20">
    <location>
        <begin position="938"/>
        <end position="1057"/>
    </location>
</feature>
<keyword evidence="8" id="KW-0547">Nucleotide-binding</keyword>
<evidence type="ECO:0000256" key="2">
    <source>
        <dbReference type="ARBA" id="ARBA00004651"/>
    </source>
</evidence>
<dbReference type="EMBL" id="CP022530">
    <property type="protein sequence ID" value="ASP37845.1"/>
    <property type="molecule type" value="Genomic_DNA"/>
</dbReference>
<keyword evidence="12" id="KW-0902">Two-component regulatory system</keyword>
<evidence type="ECO:0000256" key="12">
    <source>
        <dbReference type="ARBA" id="ARBA00023012"/>
    </source>
</evidence>
<evidence type="ECO:0000256" key="11">
    <source>
        <dbReference type="ARBA" id="ARBA00022989"/>
    </source>
</evidence>
<name>A0A222FFJ3_9GAMM</name>
<dbReference type="InterPro" id="IPR003661">
    <property type="entry name" value="HisK_dim/P_dom"/>
</dbReference>
<dbReference type="NCBIfam" id="TIGR00229">
    <property type="entry name" value="sensory_box"/>
    <property type="match status" value="1"/>
</dbReference>
<dbReference type="InterPro" id="IPR013767">
    <property type="entry name" value="PAS_fold"/>
</dbReference>
<feature type="domain" description="HAMP" evidence="22">
    <location>
        <begin position="339"/>
        <end position="391"/>
    </location>
</feature>
<dbReference type="PRINTS" id="PR00344">
    <property type="entry name" value="BCTRLSENSOR"/>
</dbReference>
<dbReference type="Gene3D" id="6.10.340.10">
    <property type="match status" value="1"/>
</dbReference>
<dbReference type="PROSITE" id="PS50109">
    <property type="entry name" value="HIS_KIN"/>
    <property type="match status" value="1"/>
</dbReference>
<evidence type="ECO:0000256" key="17">
    <source>
        <dbReference type="PROSITE-ProRule" id="PRU00169"/>
    </source>
</evidence>
<evidence type="ECO:0000259" key="20">
    <source>
        <dbReference type="PROSITE" id="PS50110"/>
    </source>
</evidence>
<dbReference type="InterPro" id="IPR008207">
    <property type="entry name" value="Sig_transdc_His_kin_Hpt_dom"/>
</dbReference>
<dbReference type="InterPro" id="IPR003594">
    <property type="entry name" value="HATPase_dom"/>
</dbReference>
<dbReference type="InterPro" id="IPR001789">
    <property type="entry name" value="Sig_transdc_resp-reg_receiver"/>
</dbReference>
<dbReference type="SMART" id="SM00387">
    <property type="entry name" value="HATPase_c"/>
    <property type="match status" value="1"/>
</dbReference>
<dbReference type="InterPro" id="IPR029151">
    <property type="entry name" value="Sensor-like_sf"/>
</dbReference>
<dbReference type="KEGG" id="bsan:CHH28_03770"/>
<evidence type="ECO:0000259" key="19">
    <source>
        <dbReference type="PROSITE" id="PS50109"/>
    </source>
</evidence>
<dbReference type="SUPFAM" id="SSF55874">
    <property type="entry name" value="ATPase domain of HSP90 chaperone/DNA topoisomerase II/histidine kinase"/>
    <property type="match status" value="1"/>
</dbReference>
<dbReference type="SUPFAM" id="SSF47226">
    <property type="entry name" value="Histidine-containing phosphotransfer domain, HPT domain"/>
    <property type="match status" value="1"/>
</dbReference>
<dbReference type="InterPro" id="IPR011006">
    <property type="entry name" value="CheY-like_superfamily"/>
</dbReference>
<dbReference type="Pfam" id="PF21623">
    <property type="entry name" value="HK_sensor_dom_bact"/>
    <property type="match status" value="1"/>
</dbReference>
<evidence type="ECO:0000259" key="23">
    <source>
        <dbReference type="PROSITE" id="PS50894"/>
    </source>
</evidence>
<feature type="domain" description="Response regulatory" evidence="20">
    <location>
        <begin position="798"/>
        <end position="919"/>
    </location>
</feature>
<gene>
    <name evidence="24" type="ORF">CHH28_03770</name>
</gene>
<feature type="domain" description="HPt" evidence="23">
    <location>
        <begin position="1105"/>
        <end position="1211"/>
    </location>
</feature>
<dbReference type="Pfam" id="PF02518">
    <property type="entry name" value="HATPase_c"/>
    <property type="match status" value="1"/>
</dbReference>
<dbReference type="CDD" id="cd16922">
    <property type="entry name" value="HATPase_EvgS-ArcB-TorS-like"/>
    <property type="match status" value="1"/>
</dbReference>
<dbReference type="InterPro" id="IPR048760">
    <property type="entry name" value="VP0354-like_sensor_dom"/>
</dbReference>
<keyword evidence="10" id="KW-0067">ATP-binding</keyword>
<dbReference type="CDD" id="cd17546">
    <property type="entry name" value="REC_hyHK_CKI1_RcsC-like"/>
    <property type="match status" value="1"/>
</dbReference>
<evidence type="ECO:0000256" key="4">
    <source>
        <dbReference type="ARBA" id="ARBA00022475"/>
    </source>
</evidence>
<dbReference type="InterPro" id="IPR035965">
    <property type="entry name" value="PAS-like_dom_sf"/>
</dbReference>
<dbReference type="FunFam" id="1.10.287.130:FF:000002">
    <property type="entry name" value="Two-component osmosensing histidine kinase"/>
    <property type="match status" value="1"/>
</dbReference>
<keyword evidence="9" id="KW-0418">Kinase</keyword>
<dbReference type="PROSITE" id="PS50112">
    <property type="entry name" value="PAS"/>
    <property type="match status" value="1"/>
</dbReference>
<dbReference type="PANTHER" id="PTHR45339">
    <property type="entry name" value="HYBRID SIGNAL TRANSDUCTION HISTIDINE KINASE J"/>
    <property type="match status" value="1"/>
</dbReference>
<sequence length="1291" mass="144240">MLVLALMVTAVILYVTGKRETKAFLLQQEKNLDYLSQIQSSQLLKLIDDASKDVVSMSRTPPINSIISALDNGGIDPISGDSLATWQKRLQTIFIAIIENRPEYLQMRFIGSPRNGREIVRVDNQSGRISTITGDQLQSKGDRVYFIESKSYRPGEVYLSEINLNKENGEIQRPHTPVIRVATPVLGANGEHFGVVIINLNLNHFIKSIESFSMQKLHYLDGQLYITNEKGDWLHHPDKNYLYGSELNRPFRVEDTFPHLRQFNSETHTSLLYMENPEGYILARDIKFDPLDTERSIHFYYYLPQNKVQEQIYPLISTVVYSTSALILIVLFPLAWLLARQLIPLRRLSDAALEISRGNYNASVPVSSDEEIHNVSHSLTLLQQRVKERELQLKSSEAYANKVIDSIPDGLITTDEEGNITRVNDAITLMFGYARNELVGAPVDILLPEDRRGSHEKFRKEYVEKPFLRSMKDLDGIFGKRKDGSTFPVEVGLAILEGHCERSVLATVSDISARKRLEEELRCQSQLLEETVKKRTQELIEAKNSAEAATNAKSEFLANMSHEIRTPMNVIIGLLYILQQEELPTDTSEQLKKIDSAAKSLLGVINDILDYSKIEAGKLAIERIDFNLEKVLDDIMNFSNSLIKDKDIELVVKLNPAIPTSLKGDPLRLSQILTNLINNSIKFTDSGMISLLIDAQQNEEKSPLIKFTVRDTGVGMSQSTIDKIFKPFEQADNSTTRRFGGTGLGLTIVKQLTQLMQGTLDIQSALGVGSSISVTLPLEQSDREVIYNQERIHFEKLSILVVDDHQKSLEMTTLTLEEFGCRCTTAQSGQEALELCKTRLHEGSCYDFILLDWWLPDMDGLSVAENIKSMTGTVDPVIVMTTAYGIELLKEQDAYEVIDSLLTKPVTASELFNVISSFLGHTTQQIGQHATKPLIGVRLLLVEDHEPNQEVAKAILESMGATVAIASNGGLALDYINQHTPEELDLILMDVHMPVMDGLEATREIRKKRQWRSTPIVAMTANAMKKHRDMCIESGMDDFLTKPIDPTQMLHCLLQYVAPDSPAETLVAAPLVEPTNPVDENPSETQVDDAMPANVRHALSRLNGNGRLLLHLLEGVLEQADRAVRDIPELISENNVEGAQERAHSLKGTSGNLLIHPLFETASGLNDLLTSGCIDSSELDSLMTSLQKAVGDLQRQLLQVRPHLSHGDDAQVHYNTSASKDISTLQECLRTSLIDQDMAASHAVQALLDATTNPQQQAELQQIADLIMDLDYGLALEELERLLHQPQTAKG</sequence>
<dbReference type="GO" id="GO:0000155">
    <property type="term" value="F:phosphorelay sensor kinase activity"/>
    <property type="evidence" value="ECO:0007669"/>
    <property type="project" value="InterPro"/>
</dbReference>
<dbReference type="InterPro" id="IPR003660">
    <property type="entry name" value="HAMP_dom"/>
</dbReference>
<dbReference type="PROSITE" id="PS50894">
    <property type="entry name" value="HPT"/>
    <property type="match status" value="1"/>
</dbReference>
<evidence type="ECO:0000256" key="7">
    <source>
        <dbReference type="ARBA" id="ARBA00022692"/>
    </source>
</evidence>
<proteinExistence type="predicted"/>
<dbReference type="EC" id="2.7.13.3" evidence="3"/>
<dbReference type="Pfam" id="PF00512">
    <property type="entry name" value="HisKA"/>
    <property type="match status" value="1"/>
</dbReference>
<feature type="modified residue" description="4-aspartylphosphate" evidence="17">
    <location>
        <position position="852"/>
    </location>
</feature>
<feature type="modified residue" description="4-aspartylphosphate" evidence="17">
    <location>
        <position position="990"/>
    </location>
</feature>
<evidence type="ECO:0000256" key="18">
    <source>
        <dbReference type="SAM" id="Phobius"/>
    </source>
</evidence>
<keyword evidence="7 18" id="KW-0812">Transmembrane</keyword>
<dbReference type="Pfam" id="PF00672">
    <property type="entry name" value="HAMP"/>
    <property type="match status" value="1"/>
</dbReference>
<dbReference type="GO" id="GO:0006355">
    <property type="term" value="P:regulation of DNA-templated transcription"/>
    <property type="evidence" value="ECO:0007669"/>
    <property type="project" value="InterPro"/>
</dbReference>
<dbReference type="Pfam" id="PF00989">
    <property type="entry name" value="PAS"/>
    <property type="match status" value="1"/>
</dbReference>
<dbReference type="Proteomes" id="UP000202440">
    <property type="component" value="Chromosome"/>
</dbReference>
<evidence type="ECO:0000256" key="3">
    <source>
        <dbReference type="ARBA" id="ARBA00012438"/>
    </source>
</evidence>
<dbReference type="FunFam" id="3.30.565.10:FF:000010">
    <property type="entry name" value="Sensor histidine kinase RcsC"/>
    <property type="match status" value="1"/>
</dbReference>
<dbReference type="PANTHER" id="PTHR45339:SF1">
    <property type="entry name" value="HYBRID SIGNAL TRANSDUCTION HISTIDINE KINASE J"/>
    <property type="match status" value="1"/>
</dbReference>
<comment type="subunit">
    <text evidence="14">At low DSF concentrations, interacts with RpfF.</text>
</comment>
<feature type="domain" description="PAS" evidence="21">
    <location>
        <begin position="396"/>
        <end position="465"/>
    </location>
</feature>
<protein>
    <recommendedName>
        <fullName evidence="15">Sensory/regulatory protein RpfC</fullName>
        <ecNumber evidence="3">2.7.13.3</ecNumber>
    </recommendedName>
</protein>
<keyword evidence="4" id="KW-1003">Cell membrane</keyword>
<dbReference type="InterPro" id="IPR000014">
    <property type="entry name" value="PAS"/>
</dbReference>
<organism evidence="24 25">
    <name type="scientific">Bacterioplanes sanyensis</name>
    <dbReference type="NCBI Taxonomy" id="1249553"/>
    <lineage>
        <taxon>Bacteria</taxon>
        <taxon>Pseudomonadati</taxon>
        <taxon>Pseudomonadota</taxon>
        <taxon>Gammaproteobacteria</taxon>
        <taxon>Oceanospirillales</taxon>
        <taxon>Oceanospirillaceae</taxon>
        <taxon>Bacterioplanes</taxon>
    </lineage>
</organism>
<comment type="subcellular location">
    <subcellularLocation>
        <location evidence="2">Cell membrane</location>
        <topology evidence="2">Multi-pass membrane protein</topology>
    </subcellularLocation>
</comment>
<dbReference type="CDD" id="cd00130">
    <property type="entry name" value="PAS"/>
    <property type="match status" value="1"/>
</dbReference>
<dbReference type="InterPro" id="IPR036641">
    <property type="entry name" value="HPT_dom_sf"/>
</dbReference>
<dbReference type="InterPro" id="IPR005467">
    <property type="entry name" value="His_kinase_dom"/>
</dbReference>
<dbReference type="InterPro" id="IPR036890">
    <property type="entry name" value="HATPase_C_sf"/>
</dbReference>
<keyword evidence="13 18" id="KW-0472">Membrane</keyword>
<dbReference type="Pfam" id="PF00072">
    <property type="entry name" value="Response_reg"/>
    <property type="match status" value="2"/>
</dbReference>
<dbReference type="Gene3D" id="3.30.565.10">
    <property type="entry name" value="Histidine kinase-like ATPase, C-terminal domain"/>
    <property type="match status" value="1"/>
</dbReference>
<dbReference type="SMART" id="SM00448">
    <property type="entry name" value="REC"/>
    <property type="match status" value="2"/>
</dbReference>
<dbReference type="SMART" id="SM00091">
    <property type="entry name" value="PAS"/>
    <property type="match status" value="1"/>
</dbReference>
<keyword evidence="6" id="KW-0808">Transferase</keyword>
<evidence type="ECO:0000256" key="8">
    <source>
        <dbReference type="ARBA" id="ARBA00022741"/>
    </source>
</evidence>
<feature type="modified residue" description="Phosphohistidine" evidence="16">
    <location>
        <position position="1144"/>
    </location>
</feature>
<feature type="transmembrane region" description="Helical" evidence="18">
    <location>
        <begin position="312"/>
        <end position="339"/>
    </location>
</feature>
<evidence type="ECO:0000256" key="13">
    <source>
        <dbReference type="ARBA" id="ARBA00023136"/>
    </source>
</evidence>
<keyword evidence="25" id="KW-1185">Reference proteome</keyword>
<keyword evidence="11 18" id="KW-1133">Transmembrane helix</keyword>
<evidence type="ECO:0000256" key="14">
    <source>
        <dbReference type="ARBA" id="ARBA00064003"/>
    </source>
</evidence>
<dbReference type="CDD" id="cd00082">
    <property type="entry name" value="HisKA"/>
    <property type="match status" value="1"/>
</dbReference>
<dbReference type="SMART" id="SM00304">
    <property type="entry name" value="HAMP"/>
    <property type="match status" value="1"/>
</dbReference>
<dbReference type="GO" id="GO:0005524">
    <property type="term" value="F:ATP binding"/>
    <property type="evidence" value="ECO:0007669"/>
    <property type="project" value="UniProtKB-KW"/>
</dbReference>
<evidence type="ECO:0000256" key="15">
    <source>
        <dbReference type="ARBA" id="ARBA00068150"/>
    </source>
</evidence>
<dbReference type="Gene3D" id="3.40.50.2300">
    <property type="match status" value="2"/>
</dbReference>
<dbReference type="PROSITE" id="PS50885">
    <property type="entry name" value="HAMP"/>
    <property type="match status" value="1"/>
</dbReference>
<dbReference type="SUPFAM" id="SSF55785">
    <property type="entry name" value="PYP-like sensor domain (PAS domain)"/>
    <property type="match status" value="1"/>
</dbReference>
<dbReference type="GO" id="GO:0005886">
    <property type="term" value="C:plasma membrane"/>
    <property type="evidence" value="ECO:0007669"/>
    <property type="project" value="UniProtKB-SubCell"/>
</dbReference>
<dbReference type="InterPro" id="IPR004358">
    <property type="entry name" value="Sig_transdc_His_kin-like_C"/>
</dbReference>
<dbReference type="SUPFAM" id="SSF103190">
    <property type="entry name" value="Sensory domain-like"/>
    <property type="match status" value="1"/>
</dbReference>
<dbReference type="SUPFAM" id="SSF47384">
    <property type="entry name" value="Homodimeric domain of signal transducing histidine kinase"/>
    <property type="match status" value="1"/>
</dbReference>
<reference evidence="24 25" key="1">
    <citation type="submission" date="2017-07" db="EMBL/GenBank/DDBJ databases">
        <title>Annotated genome sequence of Bacterioplanes sanyensis isolated from Red Sea.</title>
        <authorList>
            <person name="Rehman Z.U."/>
        </authorList>
    </citation>
    <scope>NUCLEOTIDE SEQUENCE [LARGE SCALE GENOMIC DNA]</scope>
    <source>
        <strain evidence="24 25">NV9</strain>
    </source>
</reference>
<accession>A0A222FFJ3</accession>
<dbReference type="SMART" id="SM00388">
    <property type="entry name" value="HisKA"/>
    <property type="match status" value="1"/>
</dbReference>
<evidence type="ECO:0000259" key="22">
    <source>
        <dbReference type="PROSITE" id="PS50885"/>
    </source>
</evidence>
<keyword evidence="5 17" id="KW-0597">Phosphoprotein</keyword>
<dbReference type="SUPFAM" id="SSF158472">
    <property type="entry name" value="HAMP domain-like"/>
    <property type="match status" value="1"/>
</dbReference>
<evidence type="ECO:0000313" key="24">
    <source>
        <dbReference type="EMBL" id="ASP37845.1"/>
    </source>
</evidence>